<dbReference type="AlphaFoldDB" id="A0A401ZVA2"/>
<evidence type="ECO:0000259" key="2">
    <source>
        <dbReference type="Pfam" id="PF19190"/>
    </source>
</evidence>
<feature type="domain" description="BACON" evidence="2">
    <location>
        <begin position="359"/>
        <end position="423"/>
    </location>
</feature>
<evidence type="ECO:0000256" key="1">
    <source>
        <dbReference type="SAM" id="MobiDB-lite"/>
    </source>
</evidence>
<sequence length="1085" mass="108998">MLLGAGFGLVSVLGKGLGPTPQRTGMTLQISQHEVSPGMTFILHGAGFTPLGKIALTRDAAIPIRNVERDALIRADKQGNFVDVILVENDWSNGVHTLNAEDAGTHKLISFPITVTGHGVALRPAHLELSATSLDFGAGDQATNSTETVTLTNLGDGQITWEGYTTASWLMLSPRSGSFSRANPLQVKIAVDRSQISPADYTAQVLFSSDAGNLVLPVTMQVTSLDASHQAILQVSPVVLSFTATDGGALPATQSFTISNPGAQSMQWSLNSDSSWLMTSAHSQTMSANSSTTVTVSVNTGVLLPGTYNGTLTLTAQAVGGVLHSPQNIYVSVTVLPPCTLQLSSAILSFAGAADQTAPMPKSVTISAGASCNNPVSWHASSSTNWLTVSDKNGVTPDSLTIGINSTGLKVGSYSGSVTLSSSVGTQLLLVNLTLGQPSAPIITLGNTSLTFSGVAGNIVTSTQVVHMANSGESPLIWNAGASTGSGGAWLIVSPTSGTILPHQSIDLTVNANALTGQGSGTYPGSLRIIGTNDIGQNAVGSPFLLPVSFGLQAPCTLQVSPGMLSFAGPAGQGSPAAQPLTLSTMGACTNALNWTSTVSTVSGGSWLTAAASGSLTVGGSATSPIGVSLSSLAVGTYQGSVVVAAQDSVTHTAIGSPQTVQVTLTVQPPCTLQAPVPASVNFTAEAGVNPATQTFTVGVTGTCSGTVTITPSVVLNSGTGWLSISPVQGTLTAGTTASFVVSVTSSALATATYSGSISLAGQNSGFTLAGSPQLLNVGLVVQTAPHLTASPSSIIFNVATGNQSQVVTVGNTGSFPLNWLAALQSTAPSWVTLSATSGYNLQGNTTLTVQINATGLTGGTTYNTGVVISALDPNTSGVTAGSPITIPITINVAVPAMQVSTTTLNYTTTVGTNPADKTLTISNTGGNTLSWTAGSPSQSWLSLSATSGSDASGGSSPLVFSINVIGLAASPTPYTATVVLTPSTGLPATITVSVMVSAMTGSPNPTPTPTAMPSPGVTPTATALTVTPTPTASVTATPATPLPGPSETPVSTALPTPVETPAPTALPTQLVPVTRIENLHGFIF</sequence>
<comment type="caution">
    <text evidence="3">The sequence shown here is derived from an EMBL/GenBank/DDBJ whole genome shotgun (WGS) entry which is preliminary data.</text>
</comment>
<dbReference type="Gene3D" id="2.60.40.10">
    <property type="entry name" value="Immunoglobulins"/>
    <property type="match status" value="3"/>
</dbReference>
<reference evidence="4" key="1">
    <citation type="submission" date="2018-12" db="EMBL/GenBank/DDBJ databases">
        <title>Tengunoibacter tsumagoiensis gen. nov., sp. nov., Dictyobacter kobayashii sp. nov., D. alpinus sp. nov., and D. joshuensis sp. nov. and description of Dictyobacteraceae fam. nov. within the order Ktedonobacterales isolated from Tengu-no-mugimeshi.</title>
        <authorList>
            <person name="Wang C.M."/>
            <person name="Zheng Y."/>
            <person name="Sakai Y."/>
            <person name="Toyoda A."/>
            <person name="Minakuchi Y."/>
            <person name="Abe K."/>
            <person name="Yokota A."/>
            <person name="Yabe S."/>
        </authorList>
    </citation>
    <scope>NUCLEOTIDE SEQUENCE [LARGE SCALE GENOMIC DNA]</scope>
    <source>
        <strain evidence="4">Uno3</strain>
    </source>
</reference>
<feature type="domain" description="BACON" evidence="2">
    <location>
        <begin position="126"/>
        <end position="220"/>
    </location>
</feature>
<organism evidence="3 4">
    <name type="scientific">Tengunoibacter tsumagoiensis</name>
    <dbReference type="NCBI Taxonomy" id="2014871"/>
    <lineage>
        <taxon>Bacteria</taxon>
        <taxon>Bacillati</taxon>
        <taxon>Chloroflexota</taxon>
        <taxon>Ktedonobacteria</taxon>
        <taxon>Ktedonobacterales</taxon>
        <taxon>Dictyobacteraceae</taxon>
        <taxon>Tengunoibacter</taxon>
    </lineage>
</organism>
<dbReference type="InterPro" id="IPR024361">
    <property type="entry name" value="BACON"/>
</dbReference>
<feature type="domain" description="BACON" evidence="2">
    <location>
        <begin position="690"/>
        <end position="763"/>
    </location>
</feature>
<dbReference type="Pfam" id="PF19190">
    <property type="entry name" value="BACON_2"/>
    <property type="match status" value="7"/>
</dbReference>
<name>A0A401ZVA2_9CHLR</name>
<proteinExistence type="predicted"/>
<feature type="compositionally biased region" description="Low complexity" evidence="1">
    <location>
        <begin position="1018"/>
        <end position="1040"/>
    </location>
</feature>
<dbReference type="InterPro" id="IPR013783">
    <property type="entry name" value="Ig-like_fold"/>
</dbReference>
<evidence type="ECO:0000313" key="3">
    <source>
        <dbReference type="EMBL" id="GCE10845.1"/>
    </source>
</evidence>
<dbReference type="EMBL" id="BIFR01000001">
    <property type="protein sequence ID" value="GCE10845.1"/>
    <property type="molecule type" value="Genomic_DNA"/>
</dbReference>
<evidence type="ECO:0000313" key="4">
    <source>
        <dbReference type="Proteomes" id="UP000287352"/>
    </source>
</evidence>
<feature type="domain" description="BACON" evidence="2">
    <location>
        <begin position="461"/>
        <end position="516"/>
    </location>
</feature>
<gene>
    <name evidence="3" type="ORF">KTT_07040</name>
</gene>
<dbReference type="Proteomes" id="UP000287352">
    <property type="component" value="Unassembled WGS sequence"/>
</dbReference>
<feature type="region of interest" description="Disordered" evidence="1">
    <location>
        <begin position="1003"/>
        <end position="1054"/>
    </location>
</feature>
<keyword evidence="4" id="KW-1185">Reference proteome</keyword>
<feature type="domain" description="BACON" evidence="2">
    <location>
        <begin position="788"/>
        <end position="869"/>
    </location>
</feature>
<protein>
    <recommendedName>
        <fullName evidence="2">BACON domain-containing protein</fullName>
    </recommendedName>
</protein>
<feature type="domain" description="BACON" evidence="2">
    <location>
        <begin position="233"/>
        <end position="320"/>
    </location>
</feature>
<accession>A0A401ZVA2</accession>
<feature type="domain" description="BACON" evidence="2">
    <location>
        <begin position="898"/>
        <end position="993"/>
    </location>
</feature>